<dbReference type="EMBL" id="AZGZ01000003">
    <property type="protein sequence ID" value="KZZ96388.1"/>
    <property type="molecule type" value="Genomic_DNA"/>
</dbReference>
<evidence type="ECO:0000256" key="3">
    <source>
        <dbReference type="ARBA" id="ARBA00004629"/>
    </source>
</evidence>
<evidence type="ECO:0000256" key="7">
    <source>
        <dbReference type="ARBA" id="ARBA00022490"/>
    </source>
</evidence>
<proteinExistence type="inferred from homology"/>
<feature type="region of interest" description="Disordered" evidence="17">
    <location>
        <begin position="194"/>
        <end position="245"/>
    </location>
</feature>
<evidence type="ECO:0000256" key="14">
    <source>
        <dbReference type="ARBA" id="ARBA00023242"/>
    </source>
</evidence>
<evidence type="ECO:0000256" key="15">
    <source>
        <dbReference type="ARBA" id="ARBA00023306"/>
    </source>
</evidence>
<keyword evidence="7" id="KW-0963">Cytoplasm</keyword>
<dbReference type="GO" id="GO:0051301">
    <property type="term" value="P:cell division"/>
    <property type="evidence" value="ECO:0007669"/>
    <property type="project" value="UniProtKB-KW"/>
</dbReference>
<keyword evidence="19" id="KW-1185">Reference proteome</keyword>
<name>A0A168CBJ3_9EURO</name>
<dbReference type="VEuPathDB" id="FungiDB:AAP_01161"/>
<dbReference type="InterPro" id="IPR013964">
    <property type="entry name" value="DASH_Ask1"/>
</dbReference>
<feature type="region of interest" description="Disordered" evidence="17">
    <location>
        <begin position="82"/>
        <end position="161"/>
    </location>
</feature>
<feature type="region of interest" description="Disordered" evidence="17">
    <location>
        <begin position="297"/>
        <end position="325"/>
    </location>
</feature>
<protein>
    <recommendedName>
        <fullName evidence="5">DASH complex subunit ASK1</fullName>
    </recommendedName>
</protein>
<accession>A0A168CBJ3</accession>
<dbReference type="GO" id="GO:0008608">
    <property type="term" value="P:attachment of spindle microtubules to kinetochore"/>
    <property type="evidence" value="ECO:0007669"/>
    <property type="project" value="InterPro"/>
</dbReference>
<evidence type="ECO:0000256" key="12">
    <source>
        <dbReference type="ARBA" id="ARBA00022838"/>
    </source>
</evidence>
<comment type="similarity">
    <text evidence="4">Belongs to the DASH complex ASK1 family.</text>
</comment>
<evidence type="ECO:0000256" key="10">
    <source>
        <dbReference type="ARBA" id="ARBA00022776"/>
    </source>
</evidence>
<keyword evidence="13" id="KW-0206">Cytoskeleton</keyword>
<gene>
    <name evidence="18" type="ORF">AAP_01161</name>
</gene>
<feature type="compositionally biased region" description="Low complexity" evidence="17">
    <location>
        <begin position="146"/>
        <end position="161"/>
    </location>
</feature>
<evidence type="ECO:0000256" key="16">
    <source>
        <dbReference type="ARBA" id="ARBA00023328"/>
    </source>
</evidence>
<keyword evidence="15" id="KW-0131">Cell cycle</keyword>
<dbReference type="Proteomes" id="UP000242877">
    <property type="component" value="Unassembled WGS sequence"/>
</dbReference>
<evidence type="ECO:0000256" key="17">
    <source>
        <dbReference type="SAM" id="MobiDB-lite"/>
    </source>
</evidence>
<feature type="compositionally biased region" description="Polar residues" evidence="17">
    <location>
        <begin position="214"/>
        <end position="228"/>
    </location>
</feature>
<dbReference type="GO" id="GO:0072686">
    <property type="term" value="C:mitotic spindle"/>
    <property type="evidence" value="ECO:0007669"/>
    <property type="project" value="InterPro"/>
</dbReference>
<keyword evidence="12" id="KW-0995">Kinetochore</keyword>
<keyword evidence="14" id="KW-0539">Nucleus</keyword>
<dbReference type="AlphaFoldDB" id="A0A168CBJ3"/>
<dbReference type="PANTHER" id="PTHR28200:SF1">
    <property type="entry name" value="DASH COMPLEX SUBUNIT ASK1"/>
    <property type="match status" value="1"/>
</dbReference>
<evidence type="ECO:0000256" key="9">
    <source>
        <dbReference type="ARBA" id="ARBA00022701"/>
    </source>
</evidence>
<keyword evidence="10" id="KW-0498">Mitosis</keyword>
<keyword evidence="8" id="KW-0132">Cell division</keyword>
<dbReference type="GO" id="GO:0005874">
    <property type="term" value="C:microtubule"/>
    <property type="evidence" value="ECO:0007669"/>
    <property type="project" value="UniProtKB-KW"/>
</dbReference>
<dbReference type="Pfam" id="PF08655">
    <property type="entry name" value="DASH_Ask1"/>
    <property type="match status" value="1"/>
</dbReference>
<keyword evidence="16" id="KW-0137">Centromere</keyword>
<evidence type="ECO:0000313" key="19">
    <source>
        <dbReference type="Proteomes" id="UP000242877"/>
    </source>
</evidence>
<feature type="region of interest" description="Disordered" evidence="17">
    <location>
        <begin position="345"/>
        <end position="371"/>
    </location>
</feature>
<dbReference type="OrthoDB" id="5573898at2759"/>
<evidence type="ECO:0000256" key="1">
    <source>
        <dbReference type="ARBA" id="ARBA00004123"/>
    </source>
</evidence>
<keyword evidence="9" id="KW-0493">Microtubule</keyword>
<evidence type="ECO:0000313" key="18">
    <source>
        <dbReference type="EMBL" id="KZZ96388.1"/>
    </source>
</evidence>
<comment type="caution">
    <text evidence="18">The sequence shown here is derived from an EMBL/GenBank/DDBJ whole genome shotgun (WGS) entry which is preliminary data.</text>
</comment>
<evidence type="ECO:0000256" key="2">
    <source>
        <dbReference type="ARBA" id="ARBA00004186"/>
    </source>
</evidence>
<evidence type="ECO:0000256" key="8">
    <source>
        <dbReference type="ARBA" id="ARBA00022618"/>
    </source>
</evidence>
<organism evidence="18 19">
    <name type="scientific">Ascosphaera apis ARSEF 7405</name>
    <dbReference type="NCBI Taxonomy" id="392613"/>
    <lineage>
        <taxon>Eukaryota</taxon>
        <taxon>Fungi</taxon>
        <taxon>Dikarya</taxon>
        <taxon>Ascomycota</taxon>
        <taxon>Pezizomycotina</taxon>
        <taxon>Eurotiomycetes</taxon>
        <taxon>Eurotiomycetidae</taxon>
        <taxon>Onygenales</taxon>
        <taxon>Ascosphaeraceae</taxon>
        <taxon>Ascosphaera</taxon>
    </lineage>
</organism>
<keyword evidence="6" id="KW-0158">Chromosome</keyword>
<feature type="compositionally biased region" description="Low complexity" evidence="17">
    <location>
        <begin position="297"/>
        <end position="306"/>
    </location>
</feature>
<comment type="subcellular location">
    <subcellularLocation>
        <location evidence="3">Chromosome</location>
        <location evidence="3">Centromere</location>
        <location evidence="3">Kinetochore</location>
    </subcellularLocation>
    <subcellularLocation>
        <location evidence="2">Cytoplasm</location>
        <location evidence="2">Cytoskeleton</location>
        <location evidence="2">Spindle</location>
    </subcellularLocation>
    <subcellularLocation>
        <location evidence="1">Nucleus</location>
    </subcellularLocation>
</comment>
<evidence type="ECO:0000256" key="6">
    <source>
        <dbReference type="ARBA" id="ARBA00022454"/>
    </source>
</evidence>
<keyword evidence="11" id="KW-0159">Chromosome partition</keyword>
<feature type="compositionally biased region" description="Basic and acidic residues" evidence="17">
    <location>
        <begin position="236"/>
        <end position="245"/>
    </location>
</feature>
<dbReference type="GO" id="GO:0042729">
    <property type="term" value="C:DASH complex"/>
    <property type="evidence" value="ECO:0007669"/>
    <property type="project" value="InterPro"/>
</dbReference>
<dbReference type="PANTHER" id="PTHR28200">
    <property type="entry name" value="DASH COMPLEX SUBUNIT ASK1"/>
    <property type="match status" value="1"/>
</dbReference>
<sequence length="464" mass="50889">MSRLNPPPQRGLTLTEELERLEQQITLTLQEIDSNFSRAHRIVTTSILPIVDQHAEQSRRVWEGAKFWKQFFEASANVSLSGYEDPAGQGEEAHDQAHDENNQESYEDESTLNAHGGQTTDARGQDDIYFNDSQNSVKMEHDEPDISTLSISPSRSTTPRPKAFTRFEEEEDPTTPIDYTSPYEQMRRELNETPSKAAPDMGPITPERPHVTDISATPMSSPWIQQPGSVAASGKRPAEKGREDPLFHRVLDKTYRIQSTPLGASRNFATSQFGASRAGYNAGFSAAKPKTQIPSAAAAAGTTAGASKSRPAYLDSSPPSSPELEAPKLNAELFDSPLKSMTNTFTPRKSPAKHSPIKFNRSPAKPGVSVLTPMKPSARQAMWDSDGEDNDDTTDATKLFGGSPPKTMQFHVPQTRLLQTPAKEASRRIVSDLLTTAGGSEFTDENIATPDVVHGLDYIDDDSF</sequence>
<feature type="compositionally biased region" description="Basic and acidic residues" evidence="17">
    <location>
        <begin position="91"/>
        <end position="101"/>
    </location>
</feature>
<feature type="compositionally biased region" description="Polar residues" evidence="17">
    <location>
        <begin position="111"/>
        <end position="122"/>
    </location>
</feature>
<dbReference type="GO" id="GO:0044732">
    <property type="term" value="C:mitotic spindle pole body"/>
    <property type="evidence" value="ECO:0007669"/>
    <property type="project" value="TreeGrafter"/>
</dbReference>
<reference evidence="18 19" key="1">
    <citation type="journal article" date="2016" name="Genome Biol. Evol.">
        <title>Divergent and convergent evolution of fungal pathogenicity.</title>
        <authorList>
            <person name="Shang Y."/>
            <person name="Xiao G."/>
            <person name="Zheng P."/>
            <person name="Cen K."/>
            <person name="Zhan S."/>
            <person name="Wang C."/>
        </authorList>
    </citation>
    <scope>NUCLEOTIDE SEQUENCE [LARGE SCALE GENOMIC DNA]</scope>
    <source>
        <strain evidence="18 19">ARSEF 7405</strain>
    </source>
</reference>
<evidence type="ECO:0000256" key="11">
    <source>
        <dbReference type="ARBA" id="ARBA00022829"/>
    </source>
</evidence>
<evidence type="ECO:0000256" key="13">
    <source>
        <dbReference type="ARBA" id="ARBA00023212"/>
    </source>
</evidence>
<evidence type="ECO:0000256" key="4">
    <source>
        <dbReference type="ARBA" id="ARBA00010731"/>
    </source>
</evidence>
<evidence type="ECO:0000256" key="5">
    <source>
        <dbReference type="ARBA" id="ARBA00014520"/>
    </source>
</evidence>